<dbReference type="AlphaFoldDB" id="A0A382G2R7"/>
<feature type="compositionally biased region" description="Polar residues" evidence="1">
    <location>
        <begin position="14"/>
        <end position="26"/>
    </location>
</feature>
<feature type="region of interest" description="Disordered" evidence="1">
    <location>
        <begin position="1"/>
        <end position="26"/>
    </location>
</feature>
<protein>
    <recommendedName>
        <fullName evidence="3">Cell shape determination protein CcmA</fullName>
    </recommendedName>
</protein>
<dbReference type="PANTHER" id="PTHR35024:SF4">
    <property type="entry name" value="POLYMER-FORMING CYTOSKELETAL PROTEIN"/>
    <property type="match status" value="1"/>
</dbReference>
<reference evidence="2" key="1">
    <citation type="submission" date="2018-05" db="EMBL/GenBank/DDBJ databases">
        <authorList>
            <person name="Lanie J.A."/>
            <person name="Ng W.-L."/>
            <person name="Kazmierczak K.M."/>
            <person name="Andrzejewski T.M."/>
            <person name="Davidsen T.M."/>
            <person name="Wayne K.J."/>
            <person name="Tettelin H."/>
            <person name="Glass J.I."/>
            <person name="Rusch D."/>
            <person name="Podicherti R."/>
            <person name="Tsui H.-C.T."/>
            <person name="Winkler M.E."/>
        </authorList>
    </citation>
    <scope>NUCLEOTIDE SEQUENCE</scope>
</reference>
<dbReference type="EMBL" id="UINC01053082">
    <property type="protein sequence ID" value="SVB69169.1"/>
    <property type="molecule type" value="Genomic_DNA"/>
</dbReference>
<dbReference type="PANTHER" id="PTHR35024">
    <property type="entry name" value="HYPOTHETICAL CYTOSOLIC PROTEIN"/>
    <property type="match status" value="1"/>
</dbReference>
<proteinExistence type="predicted"/>
<evidence type="ECO:0000313" key="2">
    <source>
        <dbReference type="EMBL" id="SVB69169.1"/>
    </source>
</evidence>
<evidence type="ECO:0008006" key="3">
    <source>
        <dbReference type="Google" id="ProtNLM"/>
    </source>
</evidence>
<dbReference type="InterPro" id="IPR007607">
    <property type="entry name" value="BacA/B"/>
</dbReference>
<gene>
    <name evidence="2" type="ORF">METZ01_LOCUS222023</name>
</gene>
<accession>A0A382G2R7</accession>
<dbReference type="Pfam" id="PF04519">
    <property type="entry name" value="Bactofilin"/>
    <property type="match status" value="1"/>
</dbReference>
<sequence>MITTDDYPSLTVPRPSNRSAPVASNTANMTALGPKIRVTGRLSAAEHVIIEGEFEGDIAVPDHGIAVAGSGHVRGEICGRTITVLGRVDGNLTATALIELLPSAVVTGRLASPRLSIEEGATFQGRVDHTKISAAVAVARHRLPQANATVNDQAST</sequence>
<evidence type="ECO:0000256" key="1">
    <source>
        <dbReference type="SAM" id="MobiDB-lite"/>
    </source>
</evidence>
<name>A0A382G2R7_9ZZZZ</name>
<organism evidence="2">
    <name type="scientific">marine metagenome</name>
    <dbReference type="NCBI Taxonomy" id="408172"/>
    <lineage>
        <taxon>unclassified sequences</taxon>
        <taxon>metagenomes</taxon>
        <taxon>ecological metagenomes</taxon>
    </lineage>
</organism>